<feature type="chain" id="PRO_5039929599" description="Alpha-amylase" evidence="17">
    <location>
        <begin position="17"/>
        <end position="492"/>
    </location>
</feature>
<evidence type="ECO:0000256" key="16">
    <source>
        <dbReference type="RuleBase" id="RU361134"/>
    </source>
</evidence>
<accession>A0A9J6C3T9</accession>
<evidence type="ECO:0000256" key="8">
    <source>
        <dbReference type="ARBA" id="ARBA00022729"/>
    </source>
</evidence>
<dbReference type="InterPro" id="IPR031319">
    <property type="entry name" value="A-amylase_C"/>
</dbReference>
<dbReference type="Gene3D" id="3.20.20.80">
    <property type="entry name" value="Glycosidases"/>
    <property type="match status" value="1"/>
</dbReference>
<comment type="catalytic activity">
    <reaction evidence="1 16">
        <text>Endohydrolysis of (1-&gt;4)-alpha-D-glucosidic linkages in polysaccharides containing three or more (1-&gt;4)-alpha-linked D-glucose units.</text>
        <dbReference type="EC" id="3.2.1.1"/>
    </reaction>
</comment>
<keyword evidence="10" id="KW-0106">Calcium</keyword>
<feature type="signal peptide" evidence="17">
    <location>
        <begin position="1"/>
        <end position="16"/>
    </location>
</feature>
<dbReference type="Gene3D" id="2.60.40.1180">
    <property type="entry name" value="Golgi alpha-mannosidase II"/>
    <property type="match status" value="1"/>
</dbReference>
<gene>
    <name evidence="20" type="ORF">PVAND_006055</name>
</gene>
<comment type="cofactor">
    <cofactor evidence="3">
        <name>chloride</name>
        <dbReference type="ChEBI" id="CHEBI:17996"/>
    </cofactor>
</comment>
<evidence type="ECO:0000256" key="9">
    <source>
        <dbReference type="ARBA" id="ARBA00022801"/>
    </source>
</evidence>
<dbReference type="GO" id="GO:0005975">
    <property type="term" value="P:carbohydrate metabolic process"/>
    <property type="evidence" value="ECO:0007669"/>
    <property type="project" value="InterPro"/>
</dbReference>
<organism evidence="20 21">
    <name type="scientific">Polypedilum vanderplanki</name>
    <name type="common">Sleeping chironomid midge</name>
    <dbReference type="NCBI Taxonomy" id="319348"/>
    <lineage>
        <taxon>Eukaryota</taxon>
        <taxon>Metazoa</taxon>
        <taxon>Ecdysozoa</taxon>
        <taxon>Arthropoda</taxon>
        <taxon>Hexapoda</taxon>
        <taxon>Insecta</taxon>
        <taxon>Pterygota</taxon>
        <taxon>Neoptera</taxon>
        <taxon>Endopterygota</taxon>
        <taxon>Diptera</taxon>
        <taxon>Nematocera</taxon>
        <taxon>Chironomoidea</taxon>
        <taxon>Chironomidae</taxon>
        <taxon>Chironominae</taxon>
        <taxon>Polypedilum</taxon>
        <taxon>Polypedilum</taxon>
    </lineage>
</organism>
<dbReference type="EMBL" id="JADBJN010000002">
    <property type="protein sequence ID" value="KAG5676206.1"/>
    <property type="molecule type" value="Genomic_DNA"/>
</dbReference>
<evidence type="ECO:0000313" key="21">
    <source>
        <dbReference type="Proteomes" id="UP001107558"/>
    </source>
</evidence>
<comment type="similarity">
    <text evidence="4 15">Belongs to the glycosyl hydrolase 13 family.</text>
</comment>
<dbReference type="Pfam" id="PF02806">
    <property type="entry name" value="Alpha-amylase_C"/>
    <property type="match status" value="1"/>
</dbReference>
<dbReference type="GO" id="GO:0004556">
    <property type="term" value="F:alpha-amylase activity"/>
    <property type="evidence" value="ECO:0007669"/>
    <property type="project" value="UniProtKB-UniRule"/>
</dbReference>
<keyword evidence="8 17" id="KW-0732">Signal</keyword>
<evidence type="ECO:0000259" key="18">
    <source>
        <dbReference type="SMART" id="SM00632"/>
    </source>
</evidence>
<dbReference type="PRINTS" id="PR00110">
    <property type="entry name" value="ALPHAAMYLASE"/>
</dbReference>
<dbReference type="InterPro" id="IPR006046">
    <property type="entry name" value="Alpha_amylase"/>
</dbReference>
<sequence length="492" mass="54477">MKLLVVILSIFVAVNAQWDTHWWSGRSGIVHLFEWKWNDIANECETFLAPNGYAGVQTSPPSENLVIGNRPWWERYQPVSYHLNTRSGDRNAFADMVRRCNAVGIRIYPDVVINHMAAGDGYGTGGSESRVSQLSFPAVPYGSNDFNPRCDITNYNDPYQVRNCWLVGLSDLKTGSDYVRQKIADFLNDLISLGVAGFRIDAVKHMWPADVQNIVSRLNNLNTNHGFPANARPFITQEVIDLGGEAIKKDEYLHIGTITEFRYSAEIGRVFRGYDLLKYLKNFGEGWGFMASASALTFVDNHDNQRGHGAGGANVLTYKVSKNYKMATAFHLAWNYGIPRIMSSFAFNDGDQGPPADGYGNLKSPEFNSEGACTNGWVCEHRWRQIYNMVKFRNAAGGAAVQNWWENGSGKQIAFSRGNRAFIAFNLDSYGINQNLYTGLPAGTYCEIASGSKSGSSCTGKTITVDGSGNAYIDLPHNADDGFVAIHVDAKL</sequence>
<evidence type="ECO:0000256" key="10">
    <source>
        <dbReference type="ARBA" id="ARBA00022837"/>
    </source>
</evidence>
<comment type="cofactor">
    <cofactor evidence="2">
        <name>Ca(2+)</name>
        <dbReference type="ChEBI" id="CHEBI:29108"/>
    </cofactor>
</comment>
<dbReference type="Pfam" id="PF00128">
    <property type="entry name" value="Alpha-amylase"/>
    <property type="match status" value="1"/>
</dbReference>
<dbReference type="SMART" id="SM00642">
    <property type="entry name" value="Aamy"/>
    <property type="match status" value="1"/>
</dbReference>
<evidence type="ECO:0000256" key="2">
    <source>
        <dbReference type="ARBA" id="ARBA00001913"/>
    </source>
</evidence>
<evidence type="ECO:0000256" key="6">
    <source>
        <dbReference type="ARBA" id="ARBA00012595"/>
    </source>
</evidence>
<comment type="subunit">
    <text evidence="5">Monomer.</text>
</comment>
<comment type="caution">
    <text evidence="20">The sequence shown here is derived from an EMBL/GenBank/DDBJ whole genome shotgun (WGS) entry which is preliminary data.</text>
</comment>
<evidence type="ECO:0000313" key="20">
    <source>
        <dbReference type="EMBL" id="KAG5676206.1"/>
    </source>
</evidence>
<evidence type="ECO:0000256" key="13">
    <source>
        <dbReference type="ARBA" id="ARBA00023277"/>
    </source>
</evidence>
<evidence type="ECO:0000256" key="15">
    <source>
        <dbReference type="RuleBase" id="RU003615"/>
    </source>
</evidence>
<keyword evidence="11" id="KW-1015">Disulfide bond</keyword>
<dbReference type="InterPro" id="IPR006048">
    <property type="entry name" value="A-amylase/branching_C"/>
</dbReference>
<dbReference type="OrthoDB" id="550577at2759"/>
<keyword evidence="21" id="KW-1185">Reference proteome</keyword>
<evidence type="ECO:0000256" key="4">
    <source>
        <dbReference type="ARBA" id="ARBA00008061"/>
    </source>
</evidence>
<evidence type="ECO:0000256" key="7">
    <source>
        <dbReference type="ARBA" id="ARBA00022723"/>
    </source>
</evidence>
<evidence type="ECO:0000256" key="5">
    <source>
        <dbReference type="ARBA" id="ARBA00011245"/>
    </source>
</evidence>
<name>A0A9J6C3T9_POLVA</name>
<dbReference type="CDD" id="cd11317">
    <property type="entry name" value="AmyAc_bac_euk_AmyA"/>
    <property type="match status" value="1"/>
</dbReference>
<keyword evidence="13 16" id="KW-0119">Carbohydrate metabolism</keyword>
<keyword evidence="9 16" id="KW-0378">Hydrolase</keyword>
<feature type="domain" description="Alpha-amylase C-terminal" evidence="18">
    <location>
        <begin position="402"/>
        <end position="491"/>
    </location>
</feature>
<dbReference type="PANTHER" id="PTHR43447">
    <property type="entry name" value="ALPHA-AMYLASE"/>
    <property type="match status" value="1"/>
</dbReference>
<evidence type="ECO:0000256" key="1">
    <source>
        <dbReference type="ARBA" id="ARBA00000548"/>
    </source>
</evidence>
<evidence type="ECO:0000256" key="14">
    <source>
        <dbReference type="ARBA" id="ARBA00023295"/>
    </source>
</evidence>
<dbReference type="InterPro" id="IPR017853">
    <property type="entry name" value="GH"/>
</dbReference>
<dbReference type="InterPro" id="IPR006047">
    <property type="entry name" value="GH13_cat_dom"/>
</dbReference>
<evidence type="ECO:0000259" key="19">
    <source>
        <dbReference type="SMART" id="SM00642"/>
    </source>
</evidence>
<dbReference type="SMART" id="SM00632">
    <property type="entry name" value="Aamy_C"/>
    <property type="match status" value="1"/>
</dbReference>
<reference evidence="20" key="1">
    <citation type="submission" date="2021-03" db="EMBL/GenBank/DDBJ databases">
        <title>Chromosome level genome of the anhydrobiotic midge Polypedilum vanderplanki.</title>
        <authorList>
            <person name="Yoshida Y."/>
            <person name="Kikawada T."/>
            <person name="Gusev O."/>
        </authorList>
    </citation>
    <scope>NUCLEOTIDE SEQUENCE</scope>
    <source>
        <strain evidence="20">NIAS01</strain>
        <tissue evidence="20">Whole body or cell culture</tissue>
    </source>
</reference>
<evidence type="ECO:0000256" key="11">
    <source>
        <dbReference type="ARBA" id="ARBA00023157"/>
    </source>
</evidence>
<keyword evidence="14 16" id="KW-0326">Glycosidase</keyword>
<dbReference type="GO" id="GO:0046872">
    <property type="term" value="F:metal ion binding"/>
    <property type="evidence" value="ECO:0007669"/>
    <property type="project" value="UniProtKB-KW"/>
</dbReference>
<dbReference type="Proteomes" id="UP001107558">
    <property type="component" value="Chromosome 2"/>
</dbReference>
<feature type="domain" description="Glycosyl hydrolase family 13 catalytic" evidence="19">
    <location>
        <begin position="27"/>
        <end position="393"/>
    </location>
</feature>
<proteinExistence type="inferred from homology"/>
<keyword evidence="12" id="KW-0868">Chloride</keyword>
<dbReference type="SUPFAM" id="SSF51445">
    <property type="entry name" value="(Trans)glycosidases"/>
    <property type="match status" value="1"/>
</dbReference>
<evidence type="ECO:0000256" key="12">
    <source>
        <dbReference type="ARBA" id="ARBA00023214"/>
    </source>
</evidence>
<dbReference type="AlphaFoldDB" id="A0A9J6C3T9"/>
<evidence type="ECO:0000256" key="3">
    <source>
        <dbReference type="ARBA" id="ARBA00001923"/>
    </source>
</evidence>
<dbReference type="SUPFAM" id="SSF51011">
    <property type="entry name" value="Glycosyl hydrolase domain"/>
    <property type="match status" value="1"/>
</dbReference>
<keyword evidence="7" id="KW-0479">Metal-binding</keyword>
<evidence type="ECO:0000256" key="17">
    <source>
        <dbReference type="SAM" id="SignalP"/>
    </source>
</evidence>
<dbReference type="InterPro" id="IPR013780">
    <property type="entry name" value="Glyco_hydro_b"/>
</dbReference>
<dbReference type="EC" id="3.2.1.1" evidence="6 16"/>
<protein>
    <recommendedName>
        <fullName evidence="6 16">Alpha-amylase</fullName>
        <ecNumber evidence="6 16">3.2.1.1</ecNumber>
    </recommendedName>
</protein>